<evidence type="ECO:0000313" key="7">
    <source>
        <dbReference type="EMBL" id="KAF7812629.1"/>
    </source>
</evidence>
<evidence type="ECO:0000313" key="8">
    <source>
        <dbReference type="Proteomes" id="UP000634136"/>
    </source>
</evidence>
<dbReference type="InterPro" id="IPR002004">
    <property type="entry name" value="PABP_HYD_C"/>
</dbReference>
<protein>
    <submittedName>
        <fullName evidence="7">DEAD-box ATP-dependent RNA helicase 39</fullName>
    </submittedName>
</protein>
<dbReference type="AlphaFoldDB" id="A0A834WCZ2"/>
<dbReference type="InterPro" id="IPR011545">
    <property type="entry name" value="DEAD/DEAH_box_helicase_dom"/>
</dbReference>
<feature type="region of interest" description="Disordered" evidence="5">
    <location>
        <begin position="17"/>
        <end position="72"/>
    </location>
</feature>
<dbReference type="InterPro" id="IPR014001">
    <property type="entry name" value="Helicase_ATP-bd"/>
</dbReference>
<evidence type="ECO:0000256" key="4">
    <source>
        <dbReference type="ARBA" id="ARBA00022840"/>
    </source>
</evidence>
<evidence type="ECO:0000256" key="1">
    <source>
        <dbReference type="ARBA" id="ARBA00022741"/>
    </source>
</evidence>
<dbReference type="OrthoDB" id="1191041at2759"/>
<dbReference type="PANTHER" id="PTHR47960">
    <property type="entry name" value="DEAD-BOX ATP-DEPENDENT RNA HELICASE 50"/>
    <property type="match status" value="1"/>
</dbReference>
<evidence type="ECO:0000256" key="3">
    <source>
        <dbReference type="ARBA" id="ARBA00022806"/>
    </source>
</evidence>
<dbReference type="Gene3D" id="1.10.1900.10">
    <property type="entry name" value="c-terminal domain of poly(a) binding protein"/>
    <property type="match status" value="1"/>
</dbReference>
<reference evidence="7" key="1">
    <citation type="submission" date="2020-09" db="EMBL/GenBank/DDBJ databases">
        <title>Genome-Enabled Discovery of Anthraquinone Biosynthesis in Senna tora.</title>
        <authorList>
            <person name="Kang S.-H."/>
            <person name="Pandey R.P."/>
            <person name="Lee C.-M."/>
            <person name="Sim J.-S."/>
            <person name="Jeong J.-T."/>
            <person name="Choi B.-S."/>
            <person name="Jung M."/>
            <person name="Ginzburg D."/>
            <person name="Zhao K."/>
            <person name="Won S.Y."/>
            <person name="Oh T.-J."/>
            <person name="Yu Y."/>
            <person name="Kim N.-H."/>
            <person name="Lee O.R."/>
            <person name="Lee T.-H."/>
            <person name="Bashyal P."/>
            <person name="Kim T.-S."/>
            <person name="Lee W.-H."/>
            <person name="Kawkins C."/>
            <person name="Kim C.-K."/>
            <person name="Kim J.S."/>
            <person name="Ahn B.O."/>
            <person name="Rhee S.Y."/>
            <person name="Sohng J.K."/>
        </authorList>
    </citation>
    <scope>NUCLEOTIDE SEQUENCE</scope>
    <source>
        <tissue evidence="7">Leaf</tissue>
    </source>
</reference>
<dbReference type="Pfam" id="PF00658">
    <property type="entry name" value="MLLE"/>
    <property type="match status" value="1"/>
</dbReference>
<keyword evidence="1" id="KW-0547">Nucleotide-binding</keyword>
<keyword evidence="4" id="KW-0067">ATP-binding</keyword>
<gene>
    <name evidence="7" type="ORF">G2W53_033605</name>
</gene>
<dbReference type="InterPro" id="IPR027417">
    <property type="entry name" value="P-loop_NTPase"/>
</dbReference>
<dbReference type="GO" id="GO:0005524">
    <property type="term" value="F:ATP binding"/>
    <property type="evidence" value="ECO:0007669"/>
    <property type="project" value="UniProtKB-KW"/>
</dbReference>
<comment type="caution">
    <text evidence="7">The sequence shown here is derived from an EMBL/GenBank/DDBJ whole genome shotgun (WGS) entry which is preliminary data.</text>
</comment>
<feature type="compositionally biased region" description="Low complexity" evidence="5">
    <location>
        <begin position="40"/>
        <end position="56"/>
    </location>
</feature>
<dbReference type="InterPro" id="IPR036053">
    <property type="entry name" value="PABP-dom"/>
</dbReference>
<dbReference type="Pfam" id="PF00270">
    <property type="entry name" value="DEAD"/>
    <property type="match status" value="1"/>
</dbReference>
<evidence type="ECO:0000256" key="5">
    <source>
        <dbReference type="SAM" id="MobiDB-lite"/>
    </source>
</evidence>
<dbReference type="EMBL" id="JAAIUW010000010">
    <property type="protein sequence ID" value="KAF7812629.1"/>
    <property type="molecule type" value="Genomic_DNA"/>
</dbReference>
<evidence type="ECO:0000256" key="2">
    <source>
        <dbReference type="ARBA" id="ARBA00022801"/>
    </source>
</evidence>
<dbReference type="GO" id="GO:0003723">
    <property type="term" value="F:RNA binding"/>
    <property type="evidence" value="ECO:0007669"/>
    <property type="project" value="InterPro"/>
</dbReference>
<dbReference type="SMART" id="SM00487">
    <property type="entry name" value="DEXDc"/>
    <property type="match status" value="1"/>
</dbReference>
<dbReference type="GO" id="GO:0016787">
    <property type="term" value="F:hydrolase activity"/>
    <property type="evidence" value="ECO:0007669"/>
    <property type="project" value="UniProtKB-KW"/>
</dbReference>
<name>A0A834WCZ2_9FABA</name>
<accession>A0A834WCZ2</accession>
<proteinExistence type="predicted"/>
<dbReference type="PROSITE" id="PS51192">
    <property type="entry name" value="HELICASE_ATP_BIND_1"/>
    <property type="match status" value="1"/>
</dbReference>
<dbReference type="Gene3D" id="3.40.50.300">
    <property type="entry name" value="P-loop containing nucleotide triphosphate hydrolases"/>
    <property type="match status" value="1"/>
</dbReference>
<evidence type="ECO:0000259" key="6">
    <source>
        <dbReference type="PROSITE" id="PS51192"/>
    </source>
</evidence>
<dbReference type="SUPFAM" id="SSF52540">
    <property type="entry name" value="P-loop containing nucleoside triphosphate hydrolases"/>
    <property type="match status" value="1"/>
</dbReference>
<dbReference type="SMART" id="SM00517">
    <property type="entry name" value="PolyA"/>
    <property type="match status" value="1"/>
</dbReference>
<keyword evidence="2" id="KW-0378">Hydrolase</keyword>
<dbReference type="SUPFAM" id="SSF63570">
    <property type="entry name" value="PABC (PABP) domain"/>
    <property type="match status" value="1"/>
</dbReference>
<organism evidence="7 8">
    <name type="scientific">Senna tora</name>
    <dbReference type="NCBI Taxonomy" id="362788"/>
    <lineage>
        <taxon>Eukaryota</taxon>
        <taxon>Viridiplantae</taxon>
        <taxon>Streptophyta</taxon>
        <taxon>Embryophyta</taxon>
        <taxon>Tracheophyta</taxon>
        <taxon>Spermatophyta</taxon>
        <taxon>Magnoliopsida</taxon>
        <taxon>eudicotyledons</taxon>
        <taxon>Gunneridae</taxon>
        <taxon>Pentapetalae</taxon>
        <taxon>rosids</taxon>
        <taxon>fabids</taxon>
        <taxon>Fabales</taxon>
        <taxon>Fabaceae</taxon>
        <taxon>Caesalpinioideae</taxon>
        <taxon>Cassia clade</taxon>
        <taxon>Senna</taxon>
    </lineage>
</organism>
<feature type="domain" description="Helicase ATP-binding" evidence="6">
    <location>
        <begin position="139"/>
        <end position="320"/>
    </location>
</feature>
<dbReference type="GO" id="GO:0004386">
    <property type="term" value="F:helicase activity"/>
    <property type="evidence" value="ECO:0007669"/>
    <property type="project" value="UniProtKB-KW"/>
</dbReference>
<feature type="compositionally biased region" description="Basic and acidic residues" evidence="5">
    <location>
        <begin position="59"/>
        <end position="72"/>
    </location>
</feature>
<dbReference type="Proteomes" id="UP000634136">
    <property type="component" value="Unassembled WGS sequence"/>
</dbReference>
<sequence>MRRRSIELLRSNSLYSSLSSPIKLNPPTKLPSPNCASQGFTPIASSFSASTTTSSPNGEDERTSPSPRSQRDSLLLEKFRLRKLKGTGEEKETEKGLKGEDEPTKVVTHFKELGVGEVLVEVLEKIGILVPSEIECVGIPAVLEGKSVLLSSMSGPDRILTYLLPLIQLLRQDAELSRPNSQHPRALVLCATEEKAEQCFNAAKYLIHHAELKSAKDGVSPDNDQSNVSIGLVIGPPSEILQYIEERTVIPADIKYLVLDDVDCMLDSGLGPEILKIIRPLQGHTSKSTTKALQTVLVTSTITEILGEESPIIKHLENNHAGKVSAMMLEMESAEVFHLTQSQAALRKKLIEAMNSLL</sequence>
<keyword evidence="8" id="KW-1185">Reference proteome</keyword>
<keyword evidence="3 7" id="KW-0347">Helicase</keyword>